<comment type="caution">
    <text evidence="1">The sequence shown here is derived from an EMBL/GenBank/DDBJ whole genome shotgun (WGS) entry which is preliminary data.</text>
</comment>
<dbReference type="AlphaFoldDB" id="A0AAV6NPA7"/>
<keyword evidence="2" id="KW-1185">Reference proteome</keyword>
<dbReference type="Proteomes" id="UP000685013">
    <property type="component" value="Chromosome 4"/>
</dbReference>
<evidence type="ECO:0000313" key="2">
    <source>
        <dbReference type="Proteomes" id="UP000685013"/>
    </source>
</evidence>
<proteinExistence type="predicted"/>
<evidence type="ECO:0000313" key="1">
    <source>
        <dbReference type="EMBL" id="KAG6600964.1"/>
    </source>
</evidence>
<feature type="non-terminal residue" evidence="1">
    <location>
        <position position="1"/>
    </location>
</feature>
<organism evidence="1 2">
    <name type="scientific">Cucurbita argyrosperma subsp. sororia</name>
    <dbReference type="NCBI Taxonomy" id="37648"/>
    <lineage>
        <taxon>Eukaryota</taxon>
        <taxon>Viridiplantae</taxon>
        <taxon>Streptophyta</taxon>
        <taxon>Embryophyta</taxon>
        <taxon>Tracheophyta</taxon>
        <taxon>Spermatophyta</taxon>
        <taxon>Magnoliopsida</taxon>
        <taxon>eudicotyledons</taxon>
        <taxon>Gunneridae</taxon>
        <taxon>Pentapetalae</taxon>
        <taxon>rosids</taxon>
        <taxon>fabids</taxon>
        <taxon>Cucurbitales</taxon>
        <taxon>Cucurbitaceae</taxon>
        <taxon>Cucurbiteae</taxon>
        <taxon>Cucurbita</taxon>
    </lineage>
</organism>
<accession>A0AAV6NPA7</accession>
<reference evidence="1 2" key="1">
    <citation type="journal article" date="2021" name="Hortic Res">
        <title>The domestication of Cucurbita argyrosperma as revealed by the genome of its wild relative.</title>
        <authorList>
            <person name="Barrera-Redondo J."/>
            <person name="Sanchez-de la Vega G."/>
            <person name="Aguirre-Liguori J.A."/>
            <person name="Castellanos-Morales G."/>
            <person name="Gutierrez-Guerrero Y.T."/>
            <person name="Aguirre-Dugua X."/>
            <person name="Aguirre-Planter E."/>
            <person name="Tenaillon M.I."/>
            <person name="Lira-Saade R."/>
            <person name="Eguiarte L.E."/>
        </authorList>
    </citation>
    <scope>NUCLEOTIDE SEQUENCE [LARGE SCALE GENOMIC DNA]</scope>
    <source>
        <strain evidence="1">JBR-2021</strain>
    </source>
</reference>
<gene>
    <name evidence="1" type="ORF">SDJN03_06197</name>
</gene>
<protein>
    <submittedName>
        <fullName evidence="1">Uncharacterized protein</fullName>
    </submittedName>
</protein>
<name>A0AAV6NPA7_9ROSI</name>
<sequence>MSVSSVRRYLKRAEEEKLDCNATGNSSDAIFIWVCAHCVMTLAYHPLCHPHQAKALQFMKRGYLHTSKLEVTCKFNTEASNAIKQFGVLVRDTFFSKTRAHCCVHHSQFWNQQPSVLCPEDFRKGLRVENPSIHFSCFPSHHSPSEPLSLCRKHPSCPPQFSKPRSRIGCSSAGLQIEANRELGQHLSEKGLGYGFHAVSQFRELGQAAGVVRGKAVGDGLESEFGKARETRLEVCVKNEGLVDTVDVEEGDSEAGEGKKLGEFEHWVDMPQGWKGKHQNMGLCFFLLHA</sequence>
<dbReference type="EMBL" id="JAGKQH010000004">
    <property type="protein sequence ID" value="KAG6600964.1"/>
    <property type="molecule type" value="Genomic_DNA"/>
</dbReference>